<proteinExistence type="predicted"/>
<name>A0A0M0KMC4_ALKHA</name>
<dbReference type="EMBL" id="LILD01000001">
    <property type="protein sequence ID" value="KOO39954.1"/>
    <property type="molecule type" value="Genomic_DNA"/>
</dbReference>
<dbReference type="PATRIC" id="fig|136160.3.peg.3404"/>
<dbReference type="InterPro" id="IPR016181">
    <property type="entry name" value="Acyl_CoA_acyltransferase"/>
</dbReference>
<organism evidence="2">
    <name type="scientific">Halalkalibacterium halodurans</name>
    <name type="common">Bacillus halodurans</name>
    <dbReference type="NCBI Taxonomy" id="86665"/>
    <lineage>
        <taxon>Bacteria</taxon>
        <taxon>Bacillati</taxon>
        <taxon>Bacillota</taxon>
        <taxon>Bacilli</taxon>
        <taxon>Bacillales</taxon>
        <taxon>Bacillaceae</taxon>
        <taxon>Halalkalibacterium (ex Joshi et al. 2022)</taxon>
    </lineage>
</organism>
<reference evidence="2" key="1">
    <citation type="submission" date="2015-08" db="EMBL/GenBank/DDBJ databases">
        <title>Complete DNA Sequence of Pseudomonas syringae pv. actinidiae, the Causal Agent of Kiwifruit Canker Disease.</title>
        <authorList>
            <person name="Rikkerink E.H.A."/>
            <person name="Fineran P.C."/>
        </authorList>
    </citation>
    <scope>NUCLEOTIDE SEQUENCE</scope>
    <source>
        <strain evidence="2">DSM 13666</strain>
    </source>
</reference>
<dbReference type="AlphaFoldDB" id="A0A0M0KMC4"/>
<dbReference type="PROSITE" id="PS51186">
    <property type="entry name" value="GNAT"/>
    <property type="match status" value="1"/>
</dbReference>
<dbReference type="CDD" id="cd04301">
    <property type="entry name" value="NAT_SF"/>
    <property type="match status" value="1"/>
</dbReference>
<evidence type="ECO:0000313" key="2">
    <source>
        <dbReference type="EMBL" id="KOO39954.1"/>
    </source>
</evidence>
<protein>
    <recommendedName>
        <fullName evidence="1">N-acetyltransferase domain-containing protein</fullName>
    </recommendedName>
</protein>
<dbReference type="SUPFAM" id="SSF55729">
    <property type="entry name" value="Acyl-CoA N-acyltransferases (Nat)"/>
    <property type="match status" value="1"/>
</dbReference>
<dbReference type="Pfam" id="PF00583">
    <property type="entry name" value="Acetyltransf_1"/>
    <property type="match status" value="1"/>
</dbReference>
<dbReference type="RefSeq" id="WP_053431795.1">
    <property type="nucleotide sequence ID" value="NZ_CP040441.1"/>
</dbReference>
<dbReference type="InterPro" id="IPR000182">
    <property type="entry name" value="GNAT_dom"/>
</dbReference>
<sequence>MGIVCKAFQSIPEKNVVAGILHLHEQIFGQKDNLLEKMERKPNILIFVALDRGHVVGYKIGYELDKRTFYSWLGGVDPNIRKQGIGSMLMERQHDYLRDVGYKVVRTKTMNKWRNMLLLNIKSGFDVIETYIDDKGLHKIVLEKKLDASS</sequence>
<dbReference type="Gene3D" id="3.40.630.30">
    <property type="match status" value="1"/>
</dbReference>
<accession>A0A0M0KMC4</accession>
<comment type="caution">
    <text evidence="2">The sequence shown here is derived from an EMBL/GenBank/DDBJ whole genome shotgun (WGS) entry which is preliminary data.</text>
</comment>
<dbReference type="GO" id="GO:0016747">
    <property type="term" value="F:acyltransferase activity, transferring groups other than amino-acyl groups"/>
    <property type="evidence" value="ECO:0007669"/>
    <property type="project" value="InterPro"/>
</dbReference>
<feature type="domain" description="N-acetyltransferase" evidence="1">
    <location>
        <begin position="6"/>
        <end position="147"/>
    </location>
</feature>
<dbReference type="GeneID" id="87596632"/>
<evidence type="ECO:0000259" key="1">
    <source>
        <dbReference type="PROSITE" id="PS51186"/>
    </source>
</evidence>
<gene>
    <name evidence="2" type="ORF">AMD02_14670</name>
</gene>